<evidence type="ECO:0000313" key="2">
    <source>
        <dbReference type="Proteomes" id="UP000586827"/>
    </source>
</evidence>
<reference evidence="1 2" key="1">
    <citation type="submission" date="2020-05" db="EMBL/GenBank/DDBJ databases">
        <title>MicrobeNet Type strains.</title>
        <authorList>
            <person name="Nicholson A.C."/>
        </authorList>
    </citation>
    <scope>NUCLEOTIDE SEQUENCE [LARGE SCALE GENOMIC DNA]</scope>
    <source>
        <strain evidence="1 2">JCM 3224</strain>
    </source>
</reference>
<evidence type="ECO:0008006" key="3">
    <source>
        <dbReference type="Google" id="ProtNLM"/>
    </source>
</evidence>
<gene>
    <name evidence="1" type="ORF">HLB23_27125</name>
</gene>
<name>A0A849CB47_9NOCA</name>
<evidence type="ECO:0000313" key="1">
    <source>
        <dbReference type="EMBL" id="NNH73485.1"/>
    </source>
</evidence>
<keyword evidence="2" id="KW-1185">Reference proteome</keyword>
<protein>
    <recommendedName>
        <fullName evidence="3">Recombinase family protein</fullName>
    </recommendedName>
</protein>
<dbReference type="Proteomes" id="UP000586827">
    <property type="component" value="Unassembled WGS sequence"/>
</dbReference>
<sequence>MTRPYMAPEPFRLCPPQPKAVGYLSESLSGSACERDELAISALARSLGYDLVRTLCFGPEVADPMPRLLRVVGRTGAVAVVTPTIEHLPDPPLIRRECDLITVSPERISVRTSRFGEGG</sequence>
<organism evidence="1 2">
    <name type="scientific">Nocardia uniformis</name>
    <dbReference type="NCBI Taxonomy" id="53432"/>
    <lineage>
        <taxon>Bacteria</taxon>
        <taxon>Bacillati</taxon>
        <taxon>Actinomycetota</taxon>
        <taxon>Actinomycetes</taxon>
        <taxon>Mycobacteriales</taxon>
        <taxon>Nocardiaceae</taxon>
        <taxon>Nocardia</taxon>
    </lineage>
</organism>
<dbReference type="RefSeq" id="WP_157551969.1">
    <property type="nucleotide sequence ID" value="NZ_JABELX010000010.1"/>
</dbReference>
<dbReference type="AlphaFoldDB" id="A0A849CB47"/>
<proteinExistence type="predicted"/>
<accession>A0A849CB47</accession>
<dbReference type="EMBL" id="JABELX010000010">
    <property type="protein sequence ID" value="NNH73485.1"/>
    <property type="molecule type" value="Genomic_DNA"/>
</dbReference>
<comment type="caution">
    <text evidence="1">The sequence shown here is derived from an EMBL/GenBank/DDBJ whole genome shotgun (WGS) entry which is preliminary data.</text>
</comment>